<dbReference type="GO" id="GO:0003723">
    <property type="term" value="F:RNA binding"/>
    <property type="evidence" value="ECO:0007669"/>
    <property type="project" value="InterPro"/>
</dbReference>
<feature type="repeat" description="PPR" evidence="2">
    <location>
        <begin position="313"/>
        <end position="347"/>
    </location>
</feature>
<dbReference type="InterPro" id="IPR002885">
    <property type="entry name" value="PPR_rpt"/>
</dbReference>
<feature type="non-terminal residue" evidence="3">
    <location>
        <position position="424"/>
    </location>
</feature>
<dbReference type="InterPro" id="IPR046960">
    <property type="entry name" value="PPR_At4g14850-like_plant"/>
</dbReference>
<dbReference type="InParanoid" id="A0A1Q3BZ75"/>
<keyword evidence="1" id="KW-0677">Repeat</keyword>
<dbReference type="InterPro" id="IPR011990">
    <property type="entry name" value="TPR-like_helical_dom_sf"/>
</dbReference>
<dbReference type="OrthoDB" id="1846553at2759"/>
<dbReference type="EMBL" id="BDDD01001077">
    <property type="protein sequence ID" value="GAV73138.1"/>
    <property type="molecule type" value="Genomic_DNA"/>
</dbReference>
<evidence type="ECO:0000313" key="3">
    <source>
        <dbReference type="EMBL" id="GAV73138.1"/>
    </source>
</evidence>
<protein>
    <submittedName>
        <fullName evidence="3">PPR domain-containing protein/PPR_2 domain-containing protein</fullName>
    </submittedName>
</protein>
<dbReference type="Proteomes" id="UP000187406">
    <property type="component" value="Unassembled WGS sequence"/>
</dbReference>
<feature type="repeat" description="PPR" evidence="2">
    <location>
        <begin position="379"/>
        <end position="413"/>
    </location>
</feature>
<dbReference type="FunFam" id="1.25.40.10:FF:000344">
    <property type="entry name" value="Pentatricopeptide repeat-containing protein"/>
    <property type="match status" value="1"/>
</dbReference>
<dbReference type="PROSITE" id="PS51375">
    <property type="entry name" value="PPR"/>
    <property type="match status" value="4"/>
</dbReference>
<proteinExistence type="predicted"/>
<dbReference type="AlphaFoldDB" id="A0A1Q3BZ75"/>
<dbReference type="Pfam" id="PF13041">
    <property type="entry name" value="PPR_2"/>
    <property type="match status" value="2"/>
</dbReference>
<evidence type="ECO:0000313" key="4">
    <source>
        <dbReference type="Proteomes" id="UP000187406"/>
    </source>
</evidence>
<dbReference type="GO" id="GO:0009451">
    <property type="term" value="P:RNA modification"/>
    <property type="evidence" value="ECO:0007669"/>
    <property type="project" value="InterPro"/>
</dbReference>
<feature type="non-terminal residue" evidence="3">
    <location>
        <position position="1"/>
    </location>
</feature>
<evidence type="ECO:0000256" key="2">
    <source>
        <dbReference type="PROSITE-ProRule" id="PRU00708"/>
    </source>
</evidence>
<dbReference type="PANTHER" id="PTHR47926:SF449">
    <property type="entry name" value="PENTATRICOPEPTIDE REPEAT-CONTAINING PROTEIN"/>
    <property type="match status" value="1"/>
</dbReference>
<dbReference type="Gene3D" id="1.25.40.10">
    <property type="entry name" value="Tetratricopeptide repeat domain"/>
    <property type="match status" value="5"/>
</dbReference>
<keyword evidence="4" id="KW-1185">Reference proteome</keyword>
<feature type="repeat" description="PPR" evidence="2">
    <location>
        <begin position="103"/>
        <end position="133"/>
    </location>
</feature>
<organism evidence="3 4">
    <name type="scientific">Cephalotus follicularis</name>
    <name type="common">Albany pitcher plant</name>
    <dbReference type="NCBI Taxonomy" id="3775"/>
    <lineage>
        <taxon>Eukaryota</taxon>
        <taxon>Viridiplantae</taxon>
        <taxon>Streptophyta</taxon>
        <taxon>Embryophyta</taxon>
        <taxon>Tracheophyta</taxon>
        <taxon>Spermatophyta</taxon>
        <taxon>Magnoliopsida</taxon>
        <taxon>eudicotyledons</taxon>
        <taxon>Gunneridae</taxon>
        <taxon>Pentapetalae</taxon>
        <taxon>rosids</taxon>
        <taxon>fabids</taxon>
        <taxon>Oxalidales</taxon>
        <taxon>Cephalotaceae</taxon>
        <taxon>Cephalotus</taxon>
    </lineage>
</organism>
<sequence>PNVVSWTSLMAGYIDMGRPKMALWLFGGIYEGLGLPNEFTFATVINACSILAELKTGRKIHAFVEIMGFQFNIVVSSSLIDMYGKCEDVEGARRVFDLMECRNVVSWTSMIAAYAQNAKGDEALEIFREFNTKMVDCPNEFMFASVIGSCASLGRLVSGKVTHGAVIRRGHDSNDVVASALVDMYAKCGCVHFFHVMDGFGYEYSVHRLNKVVEAMCASGGNNLVKEAKFVVFKLKEWIKADGVTYKLLIKGFCDLGDMIEASKVWNLMVDDGFQPDVDAVNKMMETLFKVNRYDEGLKVFQMMRVKRMDDLGPSSYRLVIHWMCKRGKIEQAYVVFEEMCKRGIRPDNLTLAALIYGLLSRGRIREGYRVFEGIETPDISVYHGFIMGLLKLRKAGEATQVFREMIKRGCEPIMHTYIMLLQG</sequence>
<feature type="repeat" description="PPR" evidence="2">
    <location>
        <begin position="242"/>
        <end position="276"/>
    </location>
</feature>
<dbReference type="NCBIfam" id="TIGR00756">
    <property type="entry name" value="PPR"/>
    <property type="match status" value="5"/>
</dbReference>
<reference evidence="4" key="1">
    <citation type="submission" date="2016-04" db="EMBL/GenBank/DDBJ databases">
        <title>Cephalotus genome sequencing.</title>
        <authorList>
            <person name="Fukushima K."/>
            <person name="Hasebe M."/>
            <person name="Fang X."/>
        </authorList>
    </citation>
    <scope>NUCLEOTIDE SEQUENCE [LARGE SCALE GENOMIC DNA]</scope>
    <source>
        <strain evidence="4">cv. St1</strain>
    </source>
</reference>
<evidence type="ECO:0000256" key="1">
    <source>
        <dbReference type="ARBA" id="ARBA00022737"/>
    </source>
</evidence>
<comment type="caution">
    <text evidence="3">The sequence shown here is derived from an EMBL/GenBank/DDBJ whole genome shotgun (WGS) entry which is preliminary data.</text>
</comment>
<name>A0A1Q3BZ75_CEPFO</name>
<dbReference type="PANTHER" id="PTHR47926">
    <property type="entry name" value="PENTATRICOPEPTIDE REPEAT-CONTAINING PROTEIN"/>
    <property type="match status" value="1"/>
</dbReference>
<accession>A0A1Q3BZ75</accession>
<dbReference type="Pfam" id="PF01535">
    <property type="entry name" value="PPR"/>
    <property type="match status" value="5"/>
</dbReference>
<gene>
    <name evidence="3" type="ORF">CFOL_v3_16625</name>
</gene>